<organism evidence="2 3">
    <name type="scientific">Dendrothele bispora (strain CBS 962.96)</name>
    <dbReference type="NCBI Taxonomy" id="1314807"/>
    <lineage>
        <taxon>Eukaryota</taxon>
        <taxon>Fungi</taxon>
        <taxon>Dikarya</taxon>
        <taxon>Basidiomycota</taxon>
        <taxon>Agaricomycotina</taxon>
        <taxon>Agaricomycetes</taxon>
        <taxon>Agaricomycetidae</taxon>
        <taxon>Agaricales</taxon>
        <taxon>Agaricales incertae sedis</taxon>
        <taxon>Dendrothele</taxon>
    </lineage>
</organism>
<name>A0A4S8KT39_DENBC</name>
<protein>
    <recommendedName>
        <fullName evidence="4">NmrA-like domain-containing protein</fullName>
    </recommendedName>
</protein>
<evidence type="ECO:0000313" key="3">
    <source>
        <dbReference type="Proteomes" id="UP000297245"/>
    </source>
</evidence>
<proteinExistence type="predicted"/>
<evidence type="ECO:0008006" key="4">
    <source>
        <dbReference type="Google" id="ProtNLM"/>
    </source>
</evidence>
<dbReference type="OrthoDB" id="5283654at2759"/>
<dbReference type="InterPro" id="IPR036291">
    <property type="entry name" value="NAD(P)-bd_dom_sf"/>
</dbReference>
<gene>
    <name evidence="2" type="ORF">K435DRAFT_875993</name>
</gene>
<dbReference type="AlphaFoldDB" id="A0A4S8KT39"/>
<reference evidence="2 3" key="1">
    <citation type="journal article" date="2019" name="Nat. Ecol. Evol.">
        <title>Megaphylogeny resolves global patterns of mushroom evolution.</title>
        <authorList>
            <person name="Varga T."/>
            <person name="Krizsan K."/>
            <person name="Foldi C."/>
            <person name="Dima B."/>
            <person name="Sanchez-Garcia M."/>
            <person name="Sanchez-Ramirez S."/>
            <person name="Szollosi G.J."/>
            <person name="Szarkandi J.G."/>
            <person name="Papp V."/>
            <person name="Albert L."/>
            <person name="Andreopoulos W."/>
            <person name="Angelini C."/>
            <person name="Antonin V."/>
            <person name="Barry K.W."/>
            <person name="Bougher N.L."/>
            <person name="Buchanan P."/>
            <person name="Buyck B."/>
            <person name="Bense V."/>
            <person name="Catcheside P."/>
            <person name="Chovatia M."/>
            <person name="Cooper J."/>
            <person name="Damon W."/>
            <person name="Desjardin D."/>
            <person name="Finy P."/>
            <person name="Geml J."/>
            <person name="Haridas S."/>
            <person name="Hughes K."/>
            <person name="Justo A."/>
            <person name="Karasinski D."/>
            <person name="Kautmanova I."/>
            <person name="Kiss B."/>
            <person name="Kocsube S."/>
            <person name="Kotiranta H."/>
            <person name="LaButti K.M."/>
            <person name="Lechner B.E."/>
            <person name="Liimatainen K."/>
            <person name="Lipzen A."/>
            <person name="Lukacs Z."/>
            <person name="Mihaltcheva S."/>
            <person name="Morgado L.N."/>
            <person name="Niskanen T."/>
            <person name="Noordeloos M.E."/>
            <person name="Ohm R.A."/>
            <person name="Ortiz-Santana B."/>
            <person name="Ovrebo C."/>
            <person name="Racz N."/>
            <person name="Riley R."/>
            <person name="Savchenko A."/>
            <person name="Shiryaev A."/>
            <person name="Soop K."/>
            <person name="Spirin V."/>
            <person name="Szebenyi C."/>
            <person name="Tomsovsky M."/>
            <person name="Tulloss R.E."/>
            <person name="Uehling J."/>
            <person name="Grigoriev I.V."/>
            <person name="Vagvolgyi C."/>
            <person name="Papp T."/>
            <person name="Martin F.M."/>
            <person name="Miettinen O."/>
            <person name="Hibbett D.S."/>
            <person name="Nagy L.G."/>
        </authorList>
    </citation>
    <scope>NUCLEOTIDE SEQUENCE [LARGE SCALE GENOMIC DNA]</scope>
    <source>
        <strain evidence="2 3">CBS 962.96</strain>
    </source>
</reference>
<dbReference type="Proteomes" id="UP000297245">
    <property type="component" value="Unassembled WGS sequence"/>
</dbReference>
<accession>A0A4S8KT39</accession>
<dbReference type="EMBL" id="ML180095">
    <property type="protein sequence ID" value="THU78997.1"/>
    <property type="molecule type" value="Genomic_DNA"/>
</dbReference>
<keyword evidence="3" id="KW-1185">Reference proteome</keyword>
<feature type="region of interest" description="Disordered" evidence="1">
    <location>
        <begin position="185"/>
        <end position="207"/>
    </location>
</feature>
<sequence>MSRLIRATLSMTSSSSLLLQSESSVNLLLTSTCLRLLTLIPPSLSWVSTGTSALFHHQCPAKTLGVKKLIVLSRTSSSTPPSLPANAEVIQVDYNDHAALVEIFKKNLTEVVISNAAIWDARKKSALAAKEAGAKLFVPSEYWIVTIRFASLSPIGSINLLNTSKLSWNRTLELRTAILGQAETGAGSTGWDHLKQEENGSDSEEEAGSVNKLWKGCVWLNLEDVVQL</sequence>
<dbReference type="SUPFAM" id="SSF51735">
    <property type="entry name" value="NAD(P)-binding Rossmann-fold domains"/>
    <property type="match status" value="1"/>
</dbReference>
<evidence type="ECO:0000313" key="2">
    <source>
        <dbReference type="EMBL" id="THU78997.1"/>
    </source>
</evidence>
<dbReference type="Gene3D" id="3.40.50.720">
    <property type="entry name" value="NAD(P)-binding Rossmann-like Domain"/>
    <property type="match status" value="1"/>
</dbReference>
<evidence type="ECO:0000256" key="1">
    <source>
        <dbReference type="SAM" id="MobiDB-lite"/>
    </source>
</evidence>